<reference evidence="3 4" key="1">
    <citation type="journal article" date="2020" name="Microorganisms">
        <title>Description of Komagataeibacter melaceti sp. nov. and Komagataeibacter melomenusus sp. nov. Isolated from Apple Cider Vinegar.</title>
        <authorList>
            <person name="Maric L."/>
            <person name="Cleenwerck I."/>
            <person name="Accetto T."/>
            <person name="Vandamme P."/>
            <person name="Trcek J."/>
        </authorList>
    </citation>
    <scope>NUCLEOTIDE SEQUENCE [LARGE SCALE GENOMIC DNA]</scope>
    <source>
        <strain evidence="3 4">AV436</strain>
    </source>
</reference>
<evidence type="ECO:0000256" key="2">
    <source>
        <dbReference type="ARBA" id="ARBA00022801"/>
    </source>
</evidence>
<comment type="caution">
    <text evidence="3">The sequence shown here is derived from an EMBL/GenBank/DDBJ whole genome shotgun (WGS) entry which is preliminary data.</text>
</comment>
<dbReference type="RefSeq" id="WP_172155590.1">
    <property type="nucleotide sequence ID" value="NZ_JABJWC010000006.1"/>
</dbReference>
<dbReference type="EMBL" id="JABJWC010000006">
    <property type="protein sequence ID" value="NPC65566.1"/>
    <property type="molecule type" value="Genomic_DNA"/>
</dbReference>
<gene>
    <name evidence="3" type="ORF">HNW77_03930</name>
</gene>
<evidence type="ECO:0000313" key="3">
    <source>
        <dbReference type="EMBL" id="NPC65566.1"/>
    </source>
</evidence>
<protein>
    <submittedName>
        <fullName evidence="3">Hydantoinase/carbamoylase family amidase</fullName>
        <ecNumber evidence="3">3.5.-.-</ecNumber>
    </submittedName>
</protein>
<dbReference type="SUPFAM" id="SSF53187">
    <property type="entry name" value="Zn-dependent exopeptidases"/>
    <property type="match status" value="1"/>
</dbReference>
<dbReference type="InterPro" id="IPR002933">
    <property type="entry name" value="Peptidase_M20"/>
</dbReference>
<evidence type="ECO:0000256" key="1">
    <source>
        <dbReference type="ARBA" id="ARBA00006153"/>
    </source>
</evidence>
<dbReference type="PANTHER" id="PTHR32494">
    <property type="entry name" value="ALLANTOATE DEIMINASE-RELATED"/>
    <property type="match status" value="1"/>
</dbReference>
<name>A0ABX2ABR9_9PROT</name>
<sequence>MPSPSVLPDQESPGPDLDLARTLFVALHQIGFDGRGITRASYGDGENRAHLLFAETARQLGLEVRRDWAANLYMTMPGQDRTAPVVMTGSHLDSVPVGGNFDGAAGVVAGLSVLAGWCRAGYRPACDVTVMAIRAEESAWFPVSYIGSKAAFCLLTPADLAVVRRDTGRSLADHMAQAGGDPSAHAAGGLDAGRIACFIELHIEQGPVLIQTGTVVGIVSGICGSLRYRNVHVRGTYAHSGATPRAFRRDAVMGAVALTRRLHERWLEHESQGDEMTLTFGVFRTDPDQADFSTIAGDVELSIDVRSRDPQLLRQMGDEIEQVARAVEAQEGVSIDLGPRTGSTPARMDEGMCTALLDTLAPAMGLSATAMPSGAGHDTALFANQGIPTAMIFVRNANGSHNPDEAMEFDDFAAATALLGRLLHRQAGLDGRPRCVPSH</sequence>
<evidence type="ECO:0000313" key="4">
    <source>
        <dbReference type="Proteomes" id="UP000623090"/>
    </source>
</evidence>
<dbReference type="Proteomes" id="UP000623090">
    <property type="component" value="Unassembled WGS sequence"/>
</dbReference>
<dbReference type="NCBIfam" id="TIGR01879">
    <property type="entry name" value="hydantase"/>
    <property type="match status" value="1"/>
</dbReference>
<accession>A0ABX2ABR9</accession>
<dbReference type="NCBIfam" id="NF009527">
    <property type="entry name" value="PRK12891.1"/>
    <property type="match status" value="1"/>
</dbReference>
<keyword evidence="4" id="KW-1185">Reference proteome</keyword>
<dbReference type="GO" id="GO:0016787">
    <property type="term" value="F:hydrolase activity"/>
    <property type="evidence" value="ECO:0007669"/>
    <property type="project" value="UniProtKB-KW"/>
</dbReference>
<dbReference type="Gene3D" id="3.30.70.360">
    <property type="match status" value="1"/>
</dbReference>
<dbReference type="PANTHER" id="PTHR32494:SF5">
    <property type="entry name" value="ALLANTOATE AMIDOHYDROLASE"/>
    <property type="match status" value="1"/>
</dbReference>
<keyword evidence="2 3" id="KW-0378">Hydrolase</keyword>
<dbReference type="InterPro" id="IPR036264">
    <property type="entry name" value="Bact_exopeptidase_dim_dom"/>
</dbReference>
<proteinExistence type="inferred from homology"/>
<dbReference type="EC" id="3.5.-.-" evidence="3"/>
<dbReference type="Pfam" id="PF01546">
    <property type="entry name" value="Peptidase_M20"/>
    <property type="match status" value="1"/>
</dbReference>
<dbReference type="SUPFAM" id="SSF55031">
    <property type="entry name" value="Bacterial exopeptidase dimerisation domain"/>
    <property type="match status" value="1"/>
</dbReference>
<dbReference type="Gene3D" id="3.40.630.10">
    <property type="entry name" value="Zn peptidases"/>
    <property type="match status" value="1"/>
</dbReference>
<dbReference type="PIRSF" id="PIRSF001235">
    <property type="entry name" value="Amidase_carbamoylase"/>
    <property type="match status" value="1"/>
</dbReference>
<dbReference type="InterPro" id="IPR010158">
    <property type="entry name" value="Amidase_Cbmase"/>
</dbReference>
<comment type="similarity">
    <text evidence="1">Belongs to the peptidase M20 family.</text>
</comment>
<organism evidence="3 4">
    <name type="scientific">Komagataeibacter melomenusus</name>
    <dbReference type="NCBI Taxonomy" id="2766578"/>
    <lineage>
        <taxon>Bacteria</taxon>
        <taxon>Pseudomonadati</taxon>
        <taxon>Pseudomonadota</taxon>
        <taxon>Alphaproteobacteria</taxon>
        <taxon>Acetobacterales</taxon>
        <taxon>Acetobacteraceae</taxon>
        <taxon>Komagataeibacter</taxon>
    </lineage>
</organism>